<dbReference type="AlphaFoldDB" id="A0AAE4JXG6"/>
<keyword evidence="4 6" id="KW-1133">Transmembrane helix</keyword>
<dbReference type="PRINTS" id="PR00813">
    <property type="entry name" value="BCTERIALGSPG"/>
</dbReference>
<dbReference type="GO" id="GO:0016020">
    <property type="term" value="C:membrane"/>
    <property type="evidence" value="ECO:0007669"/>
    <property type="project" value="UniProtKB-SubCell"/>
</dbReference>
<name>A0AAE4JXG6_9CYAN</name>
<gene>
    <name evidence="7" type="ORF">RIF25_09600</name>
</gene>
<proteinExistence type="predicted"/>
<dbReference type="InterPro" id="IPR000983">
    <property type="entry name" value="Bac_GSPG_pilin"/>
</dbReference>
<keyword evidence="8" id="KW-1185">Reference proteome</keyword>
<comment type="subcellular location">
    <subcellularLocation>
        <location evidence="1">Membrane</location>
        <topology evidence="1">Single-pass membrane protein</topology>
    </subcellularLocation>
</comment>
<dbReference type="PANTHER" id="PTHR30093">
    <property type="entry name" value="GENERAL SECRETION PATHWAY PROTEIN G"/>
    <property type="match status" value="1"/>
</dbReference>
<evidence type="ECO:0000313" key="7">
    <source>
        <dbReference type="EMBL" id="MDS3861058.1"/>
    </source>
</evidence>
<evidence type="ECO:0000256" key="4">
    <source>
        <dbReference type="ARBA" id="ARBA00022989"/>
    </source>
</evidence>
<evidence type="ECO:0000256" key="2">
    <source>
        <dbReference type="ARBA" id="ARBA00022481"/>
    </source>
</evidence>
<evidence type="ECO:0000313" key="8">
    <source>
        <dbReference type="Proteomes" id="UP001268256"/>
    </source>
</evidence>
<reference evidence="8" key="1">
    <citation type="submission" date="2023-07" db="EMBL/GenBank/DDBJ databases">
        <authorList>
            <person name="Luz R."/>
            <person name="Cordeiro R."/>
            <person name="Fonseca A."/>
            <person name="Goncalves V."/>
        </authorList>
    </citation>
    <scope>NUCLEOTIDE SEQUENCE [LARGE SCALE GENOMIC DNA]</scope>
    <source>
        <strain evidence="8">BACA0444</strain>
    </source>
</reference>
<organism evidence="7 8">
    <name type="scientific">Pseudocalidococcus azoricus BACA0444</name>
    <dbReference type="NCBI Taxonomy" id="2918990"/>
    <lineage>
        <taxon>Bacteria</taxon>
        <taxon>Bacillati</taxon>
        <taxon>Cyanobacteriota</taxon>
        <taxon>Cyanophyceae</taxon>
        <taxon>Acaryochloridales</taxon>
        <taxon>Thermosynechococcaceae</taxon>
        <taxon>Pseudocalidococcus</taxon>
        <taxon>Pseudocalidococcus azoricus</taxon>
    </lineage>
</organism>
<dbReference type="SUPFAM" id="SSF54523">
    <property type="entry name" value="Pili subunits"/>
    <property type="match status" value="1"/>
</dbReference>
<dbReference type="InterPro" id="IPR012902">
    <property type="entry name" value="N_methyl_site"/>
</dbReference>
<dbReference type="Pfam" id="PF16734">
    <property type="entry name" value="Pilin_GH"/>
    <property type="match status" value="1"/>
</dbReference>
<dbReference type="InterPro" id="IPR031975">
    <property type="entry name" value="Pilin_GH"/>
</dbReference>
<dbReference type="EMBL" id="JAVMIP010000008">
    <property type="protein sequence ID" value="MDS3861058.1"/>
    <property type="molecule type" value="Genomic_DNA"/>
</dbReference>
<dbReference type="GO" id="GO:0015627">
    <property type="term" value="C:type II protein secretion system complex"/>
    <property type="evidence" value="ECO:0007669"/>
    <property type="project" value="InterPro"/>
</dbReference>
<evidence type="ECO:0000256" key="1">
    <source>
        <dbReference type="ARBA" id="ARBA00004167"/>
    </source>
</evidence>
<keyword evidence="2" id="KW-0488">Methylation</keyword>
<keyword evidence="3 6" id="KW-0812">Transmembrane</keyword>
<dbReference type="InterPro" id="IPR045584">
    <property type="entry name" value="Pilin-like"/>
</dbReference>
<keyword evidence="5 6" id="KW-0472">Membrane</keyword>
<evidence type="ECO:0000256" key="5">
    <source>
        <dbReference type="ARBA" id="ARBA00023136"/>
    </source>
</evidence>
<dbReference type="GO" id="GO:0015628">
    <property type="term" value="P:protein secretion by the type II secretion system"/>
    <property type="evidence" value="ECO:0007669"/>
    <property type="project" value="InterPro"/>
</dbReference>
<dbReference type="PROSITE" id="PS00409">
    <property type="entry name" value="PROKAR_NTER_METHYL"/>
    <property type="match status" value="1"/>
</dbReference>
<evidence type="ECO:0000256" key="6">
    <source>
        <dbReference type="SAM" id="Phobius"/>
    </source>
</evidence>
<accession>A0AAE4JXG6</accession>
<dbReference type="Gene3D" id="3.30.700.10">
    <property type="entry name" value="Glycoprotein, Type 4 Pilin"/>
    <property type="match status" value="1"/>
</dbReference>
<protein>
    <submittedName>
        <fullName evidence="7">Type IV pilin-like G/H family protein</fullName>
    </submittedName>
</protein>
<comment type="caution">
    <text evidence="7">The sequence shown here is derived from an EMBL/GenBank/DDBJ whole genome shotgun (WGS) entry which is preliminary data.</text>
</comment>
<dbReference type="RefSeq" id="WP_322878315.1">
    <property type="nucleotide sequence ID" value="NZ_JAVMIP010000008.1"/>
</dbReference>
<dbReference type="PANTHER" id="PTHR30093:SF44">
    <property type="entry name" value="TYPE II SECRETION SYSTEM CORE PROTEIN G"/>
    <property type="match status" value="1"/>
</dbReference>
<evidence type="ECO:0000256" key="3">
    <source>
        <dbReference type="ARBA" id="ARBA00022692"/>
    </source>
</evidence>
<sequence length="159" mass="16842">MKSSHLQPKAILWCGYLNSNTGFTLIELLTVVIIIGILAAIALPSMLSMSNRAKESQAQSNIGAVNRAQQTYRLNNPTFAQTINELEINVPNETPQYLFAITENTSILGEYKVTPKEAGLSAFTGCANANTTAILATTTATVLKVSPPSSGSAVPGECP</sequence>
<feature type="transmembrane region" description="Helical" evidence="6">
    <location>
        <begin position="25"/>
        <end position="47"/>
    </location>
</feature>
<dbReference type="Pfam" id="PF07963">
    <property type="entry name" value="N_methyl"/>
    <property type="match status" value="1"/>
</dbReference>
<dbReference type="Proteomes" id="UP001268256">
    <property type="component" value="Unassembled WGS sequence"/>
</dbReference>
<dbReference type="NCBIfam" id="TIGR02532">
    <property type="entry name" value="IV_pilin_GFxxxE"/>
    <property type="match status" value="1"/>
</dbReference>